<evidence type="ECO:0000313" key="1">
    <source>
        <dbReference type="EMBL" id="RKN56576.1"/>
    </source>
</evidence>
<accession>A0A3B0AB00</accession>
<keyword evidence="2" id="KW-1185">Reference proteome</keyword>
<dbReference type="EMBL" id="RBAM01000071">
    <property type="protein sequence ID" value="RKN56576.1"/>
    <property type="molecule type" value="Genomic_DNA"/>
</dbReference>
<feature type="non-terminal residue" evidence="1">
    <location>
        <position position="43"/>
    </location>
</feature>
<name>A0A3B0AB00_9ACTN</name>
<dbReference type="Proteomes" id="UP000270343">
    <property type="component" value="Unassembled WGS sequence"/>
</dbReference>
<reference evidence="1 2" key="1">
    <citation type="journal article" date="2015" name="Antonie Van Leeuwenhoek">
        <title>Streptomyces klenkii sp. nov., isolated from deep marine sediment.</title>
        <authorList>
            <person name="Veyisoglu A."/>
            <person name="Sahin N."/>
        </authorList>
    </citation>
    <scope>NUCLEOTIDE SEQUENCE [LARGE SCALE GENOMIC DNA]</scope>
    <source>
        <strain evidence="1 2">KCTC 29202</strain>
    </source>
</reference>
<comment type="caution">
    <text evidence="1">The sequence shown here is derived from an EMBL/GenBank/DDBJ whole genome shotgun (WGS) entry which is preliminary data.</text>
</comment>
<gene>
    <name evidence="1" type="ORF">D7231_34655</name>
</gene>
<evidence type="ECO:0000313" key="2">
    <source>
        <dbReference type="Proteomes" id="UP000270343"/>
    </source>
</evidence>
<dbReference type="AlphaFoldDB" id="A0A3B0AB00"/>
<sequence length="43" mass="4888">MAARSKARKRALQILFEADQRGAAPTEVLADWVRLAQDDHRQP</sequence>
<protein>
    <submittedName>
        <fullName evidence="1">N utilization substance protein B</fullName>
    </submittedName>
</protein>
<organism evidence="1 2">
    <name type="scientific">Streptomyces klenkii</name>
    <dbReference type="NCBI Taxonomy" id="1420899"/>
    <lineage>
        <taxon>Bacteria</taxon>
        <taxon>Bacillati</taxon>
        <taxon>Actinomycetota</taxon>
        <taxon>Actinomycetes</taxon>
        <taxon>Kitasatosporales</taxon>
        <taxon>Streptomycetaceae</taxon>
        <taxon>Streptomyces</taxon>
    </lineage>
</organism>
<proteinExistence type="predicted"/>